<dbReference type="GO" id="GO:0046872">
    <property type="term" value="F:metal ion binding"/>
    <property type="evidence" value="ECO:0007669"/>
    <property type="project" value="UniProtKB-KW"/>
</dbReference>
<dbReference type="GO" id="GO:0004518">
    <property type="term" value="F:nuclease activity"/>
    <property type="evidence" value="ECO:0007669"/>
    <property type="project" value="UniProtKB-KW"/>
</dbReference>
<dbReference type="InterPro" id="IPR029060">
    <property type="entry name" value="PIN-like_dom_sf"/>
</dbReference>
<keyword evidence="2" id="KW-1277">Toxin-antitoxin system</keyword>
<evidence type="ECO:0000256" key="5">
    <source>
        <dbReference type="ARBA" id="ARBA00022801"/>
    </source>
</evidence>
<sequence>MRYLLDTCVLSELVKKHPDPRVVTWVDAREAVGFLSVLTLGELQKGVAKLVDGDKRAMLQDWIDVDLRARFVGRILPVNEHIASAWGGITGAAEQRGEKLPAIDSLLAATALVHHLTVATRNIVDLQRCQVPVVDPWEQI</sequence>
<name>A0A060UTY5_9PROT</name>
<evidence type="ECO:0000313" key="10">
    <source>
        <dbReference type="EMBL" id="OCB01884.1"/>
    </source>
</evidence>
<keyword evidence="4" id="KW-0479">Metal-binding</keyword>
<keyword evidence="5 9" id="KW-0378">Hydrolase</keyword>
<dbReference type="Proteomes" id="UP000193925">
    <property type="component" value="Chromosome AFERRI"/>
</dbReference>
<dbReference type="InterPro" id="IPR050556">
    <property type="entry name" value="Type_II_TA_system_RNase"/>
</dbReference>
<dbReference type="PANTHER" id="PTHR33653">
    <property type="entry name" value="RIBONUCLEASE VAPC2"/>
    <property type="match status" value="1"/>
</dbReference>
<reference evidence="9" key="2">
    <citation type="submission" date="2014-07" db="EMBL/GenBank/DDBJ databases">
        <title>Initial genome analysis of the psychrotolerant acidophile Acidithiobacillus ferrivorans CF27: insights into iron and sulfur oxidation pathways and into biofilm formation.</title>
        <authorList>
            <person name="Talla E."/>
            <person name="Hedrich S."/>
            <person name="Mangenot S."/>
            <person name="Ji B."/>
            <person name="Johnson D.B."/>
            <person name="Barbe V."/>
            <person name="Bonnefoy V."/>
        </authorList>
    </citation>
    <scope>NUCLEOTIDE SEQUENCE [LARGE SCALE GENOMIC DNA]</scope>
    <source>
        <strain evidence="9">CF27</strain>
    </source>
</reference>
<gene>
    <name evidence="9" type="primary">fitB</name>
    <name evidence="11" type="ORF">AFERRI_20207</name>
    <name evidence="9" type="ORF">AFERRI_600096</name>
    <name evidence="10" type="ORF">BBC27_01570</name>
</gene>
<dbReference type="CDD" id="cd18746">
    <property type="entry name" value="PIN_VapC4-5_FitB-like"/>
    <property type="match status" value="1"/>
</dbReference>
<organism evidence="9">
    <name type="scientific">Acidithiobacillus ferrivorans</name>
    <dbReference type="NCBI Taxonomy" id="160808"/>
    <lineage>
        <taxon>Bacteria</taxon>
        <taxon>Pseudomonadati</taxon>
        <taxon>Pseudomonadota</taxon>
        <taxon>Acidithiobacillia</taxon>
        <taxon>Acidithiobacillales</taxon>
        <taxon>Acidithiobacillaceae</taxon>
        <taxon>Acidithiobacillus</taxon>
    </lineage>
</organism>
<evidence type="ECO:0000313" key="12">
    <source>
        <dbReference type="Proteomes" id="UP000093129"/>
    </source>
</evidence>
<dbReference type="Gene3D" id="3.40.50.1010">
    <property type="entry name" value="5'-nuclease"/>
    <property type="match status" value="1"/>
</dbReference>
<evidence type="ECO:0000256" key="1">
    <source>
        <dbReference type="ARBA" id="ARBA00001946"/>
    </source>
</evidence>
<feature type="domain" description="PIN" evidence="8">
    <location>
        <begin position="3"/>
        <end position="122"/>
    </location>
</feature>
<keyword evidence="13" id="KW-1185">Reference proteome</keyword>
<accession>A0A060UTY5</accession>
<dbReference type="RefSeq" id="WP_035195128.1">
    <property type="nucleotide sequence ID" value="NZ_CCCS020000057.1"/>
</dbReference>
<dbReference type="AlphaFoldDB" id="A0A060UTY5"/>
<keyword evidence="3" id="KW-0540">Nuclease</keyword>
<evidence type="ECO:0000256" key="6">
    <source>
        <dbReference type="ARBA" id="ARBA00022842"/>
    </source>
</evidence>
<dbReference type="EMBL" id="LT841305">
    <property type="protein sequence ID" value="SMH65425.1"/>
    <property type="molecule type" value="Genomic_DNA"/>
</dbReference>
<reference evidence="9" key="1">
    <citation type="submission" date="2014-03" db="EMBL/GenBank/DDBJ databases">
        <authorList>
            <person name="Genoscope - CEA"/>
        </authorList>
    </citation>
    <scope>NUCLEOTIDE SEQUENCE [LARGE SCALE GENOMIC DNA]</scope>
    <source>
        <strain evidence="9">CF27</strain>
    </source>
</reference>
<dbReference type="SUPFAM" id="SSF88723">
    <property type="entry name" value="PIN domain-like"/>
    <property type="match status" value="1"/>
</dbReference>
<dbReference type="GO" id="GO:0016787">
    <property type="term" value="F:hydrolase activity"/>
    <property type="evidence" value="ECO:0007669"/>
    <property type="project" value="UniProtKB-KW"/>
</dbReference>
<dbReference type="InterPro" id="IPR002716">
    <property type="entry name" value="PIN_dom"/>
</dbReference>
<dbReference type="EMBL" id="MASQ01000119">
    <property type="protein sequence ID" value="OCB01884.1"/>
    <property type="molecule type" value="Genomic_DNA"/>
</dbReference>
<proteinExistence type="inferred from homology"/>
<evidence type="ECO:0000313" key="11">
    <source>
        <dbReference type="EMBL" id="SMH65425.1"/>
    </source>
</evidence>
<dbReference type="PANTHER" id="PTHR33653:SF1">
    <property type="entry name" value="RIBONUCLEASE VAPC2"/>
    <property type="match status" value="1"/>
</dbReference>
<reference evidence="10 12" key="3">
    <citation type="submission" date="2016-07" db="EMBL/GenBank/DDBJ databases">
        <title>Draft genome of a psychrotolerant acidophile Acidithiobacillus ferrivorans strain YL15.</title>
        <authorList>
            <person name="Peng T."/>
            <person name="Ma L."/>
            <person name="Nan M."/>
            <person name="An N."/>
            <person name="Wang M."/>
            <person name="Qiu G."/>
            <person name="Zeng W."/>
        </authorList>
    </citation>
    <scope>NUCLEOTIDE SEQUENCE [LARGE SCALE GENOMIC DNA]</scope>
    <source>
        <strain evidence="10 12">YL15</strain>
    </source>
</reference>
<dbReference type="Pfam" id="PF01850">
    <property type="entry name" value="PIN"/>
    <property type="match status" value="1"/>
</dbReference>
<keyword evidence="6" id="KW-0460">Magnesium</keyword>
<protein>
    <submittedName>
        <fullName evidence="10">Recombinase</fullName>
    </submittedName>
    <submittedName>
        <fullName evidence="9">Toxin FitB</fullName>
        <ecNumber evidence="9">3.1.-.-</ecNumber>
    </submittedName>
</protein>
<dbReference type="EC" id="3.1.-.-" evidence="9"/>
<evidence type="ECO:0000256" key="3">
    <source>
        <dbReference type="ARBA" id="ARBA00022722"/>
    </source>
</evidence>
<evidence type="ECO:0000259" key="8">
    <source>
        <dbReference type="Pfam" id="PF01850"/>
    </source>
</evidence>
<dbReference type="EMBL" id="CCCS020000057">
    <property type="protein sequence ID" value="CDQ11870.1"/>
    <property type="molecule type" value="Genomic_DNA"/>
</dbReference>
<reference evidence="11 13" key="4">
    <citation type="submission" date="2017-03" db="EMBL/GenBank/DDBJ databases">
        <authorList>
            <person name="Regsiter A."/>
            <person name="William W."/>
        </authorList>
    </citation>
    <scope>NUCLEOTIDE SEQUENCE [LARGE SCALE GENOMIC DNA]</scope>
    <source>
        <strain evidence="11">PRJEB5721</strain>
    </source>
</reference>
<evidence type="ECO:0000256" key="4">
    <source>
        <dbReference type="ARBA" id="ARBA00022723"/>
    </source>
</evidence>
<evidence type="ECO:0000256" key="2">
    <source>
        <dbReference type="ARBA" id="ARBA00022649"/>
    </source>
</evidence>
<comment type="cofactor">
    <cofactor evidence="1">
        <name>Mg(2+)</name>
        <dbReference type="ChEBI" id="CHEBI:18420"/>
    </cofactor>
</comment>
<dbReference type="Proteomes" id="UP000093129">
    <property type="component" value="Unassembled WGS sequence"/>
</dbReference>
<evidence type="ECO:0000313" key="13">
    <source>
        <dbReference type="Proteomes" id="UP000193925"/>
    </source>
</evidence>
<evidence type="ECO:0000313" key="9">
    <source>
        <dbReference type="EMBL" id="CDQ11870.1"/>
    </source>
</evidence>
<evidence type="ECO:0000256" key="7">
    <source>
        <dbReference type="ARBA" id="ARBA00038093"/>
    </source>
</evidence>
<comment type="similarity">
    <text evidence="7">Belongs to the PINc/VapC protein family.</text>
</comment>